<accession>A0ABQ8HTE3</accession>
<gene>
    <name evidence="1" type="ORF">JRO89_XS07G0091100</name>
</gene>
<evidence type="ECO:0000313" key="1">
    <source>
        <dbReference type="EMBL" id="KAH7567549.1"/>
    </source>
</evidence>
<dbReference type="EMBL" id="JAFEMO010000007">
    <property type="protein sequence ID" value="KAH7567549.1"/>
    <property type="molecule type" value="Genomic_DNA"/>
</dbReference>
<proteinExistence type="predicted"/>
<keyword evidence="2" id="KW-1185">Reference proteome</keyword>
<name>A0ABQ8HTE3_9ROSI</name>
<protein>
    <submittedName>
        <fullName evidence="1">Uncharacterized protein</fullName>
    </submittedName>
</protein>
<sequence length="268" mass="29363">MRSKHNQNKLVRFITIPIRVLSKARDMYVRSLTDYAKGARYSNVSTGMPAGQFTALPKSFSVGPKRSYDNEDYKELVRAASVRSMGHANEAEMFLQQQKQLMRQQSAAVVVGSKKFPKSCSVGMGFMGRIDEERSCDSGHGLRDCTDDEARTEALEVSVTKFGLFAKGGSRVSQSSMNGVGDGLKNKEYSTELTAIGGVSVPSQMLMAGKKKEDSRTGLGSEVYGAWPMPLERVDIEGVEVDVEEALVCVGVGPNEIQIEQKEKSSRK</sequence>
<comment type="caution">
    <text evidence="1">The sequence shown here is derived from an EMBL/GenBank/DDBJ whole genome shotgun (WGS) entry which is preliminary data.</text>
</comment>
<reference evidence="1 2" key="1">
    <citation type="submission" date="2021-02" db="EMBL/GenBank/DDBJ databases">
        <title>Plant Genome Project.</title>
        <authorList>
            <person name="Zhang R.-G."/>
        </authorList>
    </citation>
    <scope>NUCLEOTIDE SEQUENCE [LARGE SCALE GENOMIC DNA]</scope>
    <source>
        <tissue evidence="1">Leaves</tissue>
    </source>
</reference>
<organism evidence="1 2">
    <name type="scientific">Xanthoceras sorbifolium</name>
    <dbReference type="NCBI Taxonomy" id="99658"/>
    <lineage>
        <taxon>Eukaryota</taxon>
        <taxon>Viridiplantae</taxon>
        <taxon>Streptophyta</taxon>
        <taxon>Embryophyta</taxon>
        <taxon>Tracheophyta</taxon>
        <taxon>Spermatophyta</taxon>
        <taxon>Magnoliopsida</taxon>
        <taxon>eudicotyledons</taxon>
        <taxon>Gunneridae</taxon>
        <taxon>Pentapetalae</taxon>
        <taxon>rosids</taxon>
        <taxon>malvids</taxon>
        <taxon>Sapindales</taxon>
        <taxon>Sapindaceae</taxon>
        <taxon>Xanthoceroideae</taxon>
        <taxon>Xanthoceras</taxon>
    </lineage>
</organism>
<dbReference type="PANTHER" id="PTHR33526">
    <property type="entry name" value="OS07G0123800 PROTEIN"/>
    <property type="match status" value="1"/>
</dbReference>
<dbReference type="Proteomes" id="UP000827721">
    <property type="component" value="Unassembled WGS sequence"/>
</dbReference>
<evidence type="ECO:0000313" key="2">
    <source>
        <dbReference type="Proteomes" id="UP000827721"/>
    </source>
</evidence>
<dbReference type="PANTHER" id="PTHR33526:SF13">
    <property type="entry name" value="TYROSINE-PROTEIN PHOSPHATASE 3-LIKE"/>
    <property type="match status" value="1"/>
</dbReference>